<dbReference type="GO" id="GO:0005524">
    <property type="term" value="F:ATP binding"/>
    <property type="evidence" value="ECO:0007669"/>
    <property type="project" value="UniProtKB-KW"/>
</dbReference>
<evidence type="ECO:0000256" key="9">
    <source>
        <dbReference type="ARBA" id="ARBA00022777"/>
    </source>
</evidence>
<dbReference type="CDD" id="cd00082">
    <property type="entry name" value="HisKA"/>
    <property type="match status" value="1"/>
</dbReference>
<dbReference type="GO" id="GO:0045121">
    <property type="term" value="C:membrane raft"/>
    <property type="evidence" value="ECO:0007669"/>
    <property type="project" value="UniProtKB-SubCell"/>
</dbReference>
<comment type="catalytic activity">
    <reaction evidence="1">
        <text>ATP + protein L-histidine = ADP + protein N-phospho-L-histidine.</text>
        <dbReference type="EC" id="2.7.13.3"/>
    </reaction>
</comment>
<feature type="coiled-coil region" evidence="13">
    <location>
        <begin position="79"/>
        <end position="124"/>
    </location>
</feature>
<comment type="subcellular location">
    <subcellularLocation>
        <location evidence="2">Cell membrane</location>
    </subcellularLocation>
    <subcellularLocation>
        <location evidence="3">Membrane raft</location>
        <topology evidence="3">Multi-pass membrane protein</topology>
    </subcellularLocation>
</comment>
<keyword evidence="10" id="KW-0067">ATP-binding</keyword>
<keyword evidence="12" id="KW-0472">Membrane</keyword>
<dbReference type="PRINTS" id="PR00344">
    <property type="entry name" value="BCTRLSENSOR"/>
</dbReference>
<dbReference type="RefSeq" id="WP_061914741.1">
    <property type="nucleotide sequence ID" value="NZ_DF967971.1"/>
</dbReference>
<dbReference type="PANTHER" id="PTHR43711">
    <property type="entry name" value="TWO-COMPONENT HISTIDINE KINASE"/>
    <property type="match status" value="1"/>
</dbReference>
<evidence type="ECO:0000256" key="11">
    <source>
        <dbReference type="ARBA" id="ARBA00023012"/>
    </source>
</evidence>
<evidence type="ECO:0000313" key="16">
    <source>
        <dbReference type="Proteomes" id="UP000050514"/>
    </source>
</evidence>
<accession>A0A0P6X315</accession>
<evidence type="ECO:0000256" key="13">
    <source>
        <dbReference type="SAM" id="Coils"/>
    </source>
</evidence>
<dbReference type="Gene3D" id="3.30.565.10">
    <property type="entry name" value="Histidine kinase-like ATPase, C-terminal domain"/>
    <property type="match status" value="1"/>
</dbReference>
<dbReference type="STRING" id="360411.AC812_04255"/>
<evidence type="ECO:0000256" key="10">
    <source>
        <dbReference type="ARBA" id="ARBA00022840"/>
    </source>
</evidence>
<dbReference type="Pfam" id="PF02518">
    <property type="entry name" value="HATPase_c"/>
    <property type="match status" value="1"/>
</dbReference>
<evidence type="ECO:0000256" key="5">
    <source>
        <dbReference type="ARBA" id="ARBA00022475"/>
    </source>
</evidence>
<evidence type="ECO:0000313" key="15">
    <source>
        <dbReference type="EMBL" id="KPL77183.1"/>
    </source>
</evidence>
<evidence type="ECO:0000256" key="7">
    <source>
        <dbReference type="ARBA" id="ARBA00022679"/>
    </source>
</evidence>
<feature type="domain" description="Histidine kinase" evidence="14">
    <location>
        <begin position="124"/>
        <end position="343"/>
    </location>
</feature>
<dbReference type="SUPFAM" id="SSF47384">
    <property type="entry name" value="Homodimeric domain of signal transducing histidine kinase"/>
    <property type="match status" value="1"/>
</dbReference>
<protein>
    <recommendedName>
        <fullName evidence="4">histidine kinase</fullName>
        <ecNumber evidence="4">2.7.13.3</ecNumber>
    </recommendedName>
</protein>
<evidence type="ECO:0000256" key="8">
    <source>
        <dbReference type="ARBA" id="ARBA00022741"/>
    </source>
</evidence>
<evidence type="ECO:0000256" key="2">
    <source>
        <dbReference type="ARBA" id="ARBA00004236"/>
    </source>
</evidence>
<keyword evidence="9" id="KW-0418">Kinase</keyword>
<dbReference type="OrthoDB" id="9790669at2"/>
<dbReference type="SMART" id="SM00388">
    <property type="entry name" value="HisKA"/>
    <property type="match status" value="1"/>
</dbReference>
<evidence type="ECO:0000256" key="3">
    <source>
        <dbReference type="ARBA" id="ARBA00004314"/>
    </source>
</evidence>
<evidence type="ECO:0000256" key="12">
    <source>
        <dbReference type="ARBA" id="ARBA00023136"/>
    </source>
</evidence>
<dbReference type="InterPro" id="IPR003594">
    <property type="entry name" value="HATPase_dom"/>
</dbReference>
<dbReference type="InterPro" id="IPR037257">
    <property type="entry name" value="T2SS_E_N_sf"/>
</dbReference>
<dbReference type="FunFam" id="1.10.287.130:FF:000001">
    <property type="entry name" value="Two-component sensor histidine kinase"/>
    <property type="match status" value="1"/>
</dbReference>
<evidence type="ECO:0000256" key="4">
    <source>
        <dbReference type="ARBA" id="ARBA00012438"/>
    </source>
</evidence>
<dbReference type="Pfam" id="PF00512">
    <property type="entry name" value="HisKA"/>
    <property type="match status" value="1"/>
</dbReference>
<dbReference type="AlphaFoldDB" id="A0A0P6X315"/>
<dbReference type="CDD" id="cd16922">
    <property type="entry name" value="HATPase_EvgS-ArcB-TorS-like"/>
    <property type="match status" value="1"/>
</dbReference>
<dbReference type="InterPro" id="IPR036890">
    <property type="entry name" value="HATPase_C_sf"/>
</dbReference>
<name>A0A0P6X315_9CHLR</name>
<dbReference type="FunFam" id="3.30.565.10:FF:000023">
    <property type="entry name" value="PAS domain-containing sensor histidine kinase"/>
    <property type="match status" value="1"/>
</dbReference>
<evidence type="ECO:0000256" key="1">
    <source>
        <dbReference type="ARBA" id="ARBA00000085"/>
    </source>
</evidence>
<dbReference type="GO" id="GO:0000155">
    <property type="term" value="F:phosphorelay sensor kinase activity"/>
    <property type="evidence" value="ECO:0007669"/>
    <property type="project" value="InterPro"/>
</dbReference>
<keyword evidence="6" id="KW-0597">Phosphoprotein</keyword>
<dbReference type="PANTHER" id="PTHR43711:SF1">
    <property type="entry name" value="HISTIDINE KINASE 1"/>
    <property type="match status" value="1"/>
</dbReference>
<dbReference type="Gene3D" id="1.10.287.130">
    <property type="match status" value="1"/>
</dbReference>
<evidence type="ECO:0000256" key="6">
    <source>
        <dbReference type="ARBA" id="ARBA00022553"/>
    </source>
</evidence>
<keyword evidence="5" id="KW-1003">Cell membrane</keyword>
<dbReference type="InterPro" id="IPR005467">
    <property type="entry name" value="His_kinase_dom"/>
</dbReference>
<keyword evidence="13" id="KW-0175">Coiled coil</keyword>
<organism evidence="15 16">
    <name type="scientific">Bellilinea caldifistulae</name>
    <dbReference type="NCBI Taxonomy" id="360411"/>
    <lineage>
        <taxon>Bacteria</taxon>
        <taxon>Bacillati</taxon>
        <taxon>Chloroflexota</taxon>
        <taxon>Anaerolineae</taxon>
        <taxon>Anaerolineales</taxon>
        <taxon>Anaerolineaceae</taxon>
        <taxon>Bellilinea</taxon>
    </lineage>
</organism>
<dbReference type="InterPro" id="IPR050736">
    <property type="entry name" value="Sensor_HK_Regulatory"/>
</dbReference>
<dbReference type="InterPro" id="IPR036097">
    <property type="entry name" value="HisK_dim/P_sf"/>
</dbReference>
<keyword evidence="7" id="KW-0808">Transferase</keyword>
<gene>
    <name evidence="15" type="ORF">AC812_04255</name>
</gene>
<sequence length="349" mass="39200">MNQTAPPKKPALTPEILVPRLGDYLVERGLISTEQLQSALQQQAVLRKTQEDVPLLGELLVEMGMITRADLETAITEHVLQLRNALQETNRQLEQRVRERTAELEKALEKLAELSQLKANFIANISHELRTPLTHVRGYQDLLLSGDLGELNAEQINALRTMQRSTDRLERLIEDLILFATAERTQLPIQWLPLDLRTLSSEIITQIHAKARDHQHEVQLISPAEVPVVYGDQEKIGWVIYQLLDNAIKFTPPGGKITVELIPDDLHVTVRVSDTGIGIPPNRMGELFEPFHQLDNSPTRKYGGTGLGLSLAQKIIEAHDSSIQVLSELGRGSRFSFALKRKLAPFKEA</sequence>
<dbReference type="GO" id="GO:0005886">
    <property type="term" value="C:plasma membrane"/>
    <property type="evidence" value="ECO:0007669"/>
    <property type="project" value="UniProtKB-SubCell"/>
</dbReference>
<dbReference type="InterPro" id="IPR004358">
    <property type="entry name" value="Sig_transdc_His_kin-like_C"/>
</dbReference>
<dbReference type="Proteomes" id="UP000050514">
    <property type="component" value="Unassembled WGS sequence"/>
</dbReference>
<dbReference type="PROSITE" id="PS50109">
    <property type="entry name" value="HIS_KIN"/>
    <property type="match status" value="1"/>
</dbReference>
<dbReference type="InterPro" id="IPR003661">
    <property type="entry name" value="HisK_dim/P_dom"/>
</dbReference>
<dbReference type="EMBL" id="LGHJ01000010">
    <property type="protein sequence ID" value="KPL77183.1"/>
    <property type="molecule type" value="Genomic_DNA"/>
</dbReference>
<dbReference type="EC" id="2.7.13.3" evidence="4"/>
<dbReference type="SUPFAM" id="SSF55874">
    <property type="entry name" value="ATPase domain of HSP90 chaperone/DNA topoisomerase II/histidine kinase"/>
    <property type="match status" value="1"/>
</dbReference>
<dbReference type="SUPFAM" id="SSF160246">
    <property type="entry name" value="EspE N-terminal domain-like"/>
    <property type="match status" value="1"/>
</dbReference>
<reference evidence="15 16" key="1">
    <citation type="submission" date="2015-07" db="EMBL/GenBank/DDBJ databases">
        <title>Draft genome of Bellilinea caldifistulae DSM 17877.</title>
        <authorList>
            <person name="Hemp J."/>
            <person name="Ward L.M."/>
            <person name="Pace L.A."/>
            <person name="Fischer W.W."/>
        </authorList>
    </citation>
    <scope>NUCLEOTIDE SEQUENCE [LARGE SCALE GENOMIC DNA]</scope>
    <source>
        <strain evidence="15 16">GOMI-1</strain>
    </source>
</reference>
<keyword evidence="8" id="KW-0547">Nucleotide-binding</keyword>
<dbReference type="SMART" id="SM00387">
    <property type="entry name" value="HATPase_c"/>
    <property type="match status" value="1"/>
</dbReference>
<proteinExistence type="predicted"/>
<keyword evidence="11" id="KW-0902">Two-component regulatory system</keyword>
<keyword evidence="16" id="KW-1185">Reference proteome</keyword>
<evidence type="ECO:0000259" key="14">
    <source>
        <dbReference type="PROSITE" id="PS50109"/>
    </source>
</evidence>
<comment type="caution">
    <text evidence="15">The sequence shown here is derived from an EMBL/GenBank/DDBJ whole genome shotgun (WGS) entry which is preliminary data.</text>
</comment>